<evidence type="ECO:0000256" key="1">
    <source>
        <dbReference type="SAM" id="MobiDB-lite"/>
    </source>
</evidence>
<reference evidence="2 3" key="1">
    <citation type="journal article" date="2015" name="Proc. Natl. Acad. Sci. U.S.A.">
        <title>The resurrection genome of Boea hygrometrica: A blueprint for survival of dehydration.</title>
        <authorList>
            <person name="Xiao L."/>
            <person name="Yang G."/>
            <person name="Zhang L."/>
            <person name="Yang X."/>
            <person name="Zhao S."/>
            <person name="Ji Z."/>
            <person name="Zhou Q."/>
            <person name="Hu M."/>
            <person name="Wang Y."/>
            <person name="Chen M."/>
            <person name="Xu Y."/>
            <person name="Jin H."/>
            <person name="Xiao X."/>
            <person name="Hu G."/>
            <person name="Bao F."/>
            <person name="Hu Y."/>
            <person name="Wan P."/>
            <person name="Li L."/>
            <person name="Deng X."/>
            <person name="Kuang T."/>
            <person name="Xiang C."/>
            <person name="Zhu J.K."/>
            <person name="Oliver M.J."/>
            <person name="He Y."/>
        </authorList>
    </citation>
    <scope>NUCLEOTIDE SEQUENCE [LARGE SCALE GENOMIC DNA]</scope>
    <source>
        <strain evidence="3">cv. XS01</strain>
    </source>
</reference>
<organism evidence="2 3">
    <name type="scientific">Dorcoceras hygrometricum</name>
    <dbReference type="NCBI Taxonomy" id="472368"/>
    <lineage>
        <taxon>Eukaryota</taxon>
        <taxon>Viridiplantae</taxon>
        <taxon>Streptophyta</taxon>
        <taxon>Embryophyta</taxon>
        <taxon>Tracheophyta</taxon>
        <taxon>Spermatophyta</taxon>
        <taxon>Magnoliopsida</taxon>
        <taxon>eudicotyledons</taxon>
        <taxon>Gunneridae</taxon>
        <taxon>Pentapetalae</taxon>
        <taxon>asterids</taxon>
        <taxon>lamiids</taxon>
        <taxon>Lamiales</taxon>
        <taxon>Gesneriaceae</taxon>
        <taxon>Didymocarpoideae</taxon>
        <taxon>Trichosporeae</taxon>
        <taxon>Loxocarpinae</taxon>
        <taxon>Dorcoceras</taxon>
    </lineage>
</organism>
<sequence>MEVALSRQSLDEVLRHHIELLKQLEKLRVIRDKEKRAFEAEKKALEAKLTDTRAQADGEIGSLRFEVDRLKGEAEKTWTSGRRGFQNPQSSMLCLDKASVFFECGFKGCLAQFRANGYFEKEHPTSFLNVIQTLEDMPEEGEATDEDASGDDASTSHKDPPSPSFTYIFAHL</sequence>
<feature type="compositionally biased region" description="Acidic residues" evidence="1">
    <location>
        <begin position="138"/>
        <end position="150"/>
    </location>
</feature>
<protein>
    <submittedName>
        <fullName evidence="2">Uncharacterized protein</fullName>
    </submittedName>
</protein>
<proteinExistence type="predicted"/>
<accession>A0A2Z7AQ88</accession>
<evidence type="ECO:0000313" key="3">
    <source>
        <dbReference type="Proteomes" id="UP000250235"/>
    </source>
</evidence>
<keyword evidence="3" id="KW-1185">Reference proteome</keyword>
<dbReference type="Proteomes" id="UP000250235">
    <property type="component" value="Unassembled WGS sequence"/>
</dbReference>
<feature type="region of interest" description="Disordered" evidence="1">
    <location>
        <begin position="138"/>
        <end position="164"/>
    </location>
</feature>
<dbReference type="AlphaFoldDB" id="A0A2Z7AQ88"/>
<gene>
    <name evidence="2" type="ORF">F511_43304</name>
</gene>
<name>A0A2Z7AQ88_9LAMI</name>
<dbReference type="EMBL" id="KV013014">
    <property type="protein sequence ID" value="KZV24044.1"/>
    <property type="molecule type" value="Genomic_DNA"/>
</dbReference>
<evidence type="ECO:0000313" key="2">
    <source>
        <dbReference type="EMBL" id="KZV24044.1"/>
    </source>
</evidence>